<dbReference type="HOGENOM" id="CLU_074582_1_0_9"/>
<gene>
    <name evidence="1" type="ordered locus">Curi_c10800</name>
</gene>
<dbReference type="Gene3D" id="1.25.40.10">
    <property type="entry name" value="Tetratricopeptide repeat domain"/>
    <property type="match status" value="1"/>
</dbReference>
<reference evidence="1 2" key="1">
    <citation type="journal article" date="2012" name="PLoS ONE">
        <title>The purine-utilizing bacterium Clostridium acidurici 9a: a genome-guided metabolic reconsideration.</title>
        <authorList>
            <person name="Hartwich K."/>
            <person name="Poehlein A."/>
            <person name="Daniel R."/>
        </authorList>
    </citation>
    <scope>NUCLEOTIDE SEQUENCE [LARGE SCALE GENOMIC DNA]</scope>
    <source>
        <strain evidence="2">ATCC 7906 / DSM 604 / BCRC 14475 / CIP 104303 / KCTC 5404 / NCIMB 10678 / 9a</strain>
    </source>
</reference>
<keyword evidence="2" id="KW-1185">Reference proteome</keyword>
<dbReference type="InterPro" id="IPR018708">
    <property type="entry name" value="DUF2225"/>
</dbReference>
<proteinExistence type="predicted"/>
<name>K0AY07_GOTA9</name>
<dbReference type="STRING" id="1128398.Curi_c10800"/>
<dbReference type="eggNOG" id="COG1655">
    <property type="taxonomic scope" value="Bacteria"/>
</dbReference>
<sequence length="221" mass="26079">MEEMIYSKKLTCPVCGNKFTSMKSMDSKLRVERIDSDFLTHYRGETIPLKYSVFVCPKCGYSAVENSFDNMNTRKKQIIKDEITKKWVEKDYTKERTMQDAIMCYKLALYCGEVLQLKKVELASICLKIAWLYRINNDENEKRFLKLSVELYEKSYSEEESNMDELTLIYLIGNLYMRIGDIDQATNWMGKVISNPYIKSNPKIEKLSREQWGIIKENRNN</sequence>
<dbReference type="Proteomes" id="UP000006094">
    <property type="component" value="Chromosome"/>
</dbReference>
<dbReference type="AlphaFoldDB" id="K0AY07"/>
<dbReference type="InterPro" id="IPR011990">
    <property type="entry name" value="TPR-like_helical_dom_sf"/>
</dbReference>
<accession>K0AY07</accession>
<dbReference type="OrthoDB" id="9780343at2"/>
<evidence type="ECO:0000313" key="2">
    <source>
        <dbReference type="Proteomes" id="UP000006094"/>
    </source>
</evidence>
<organism evidence="1 2">
    <name type="scientific">Gottschalkia acidurici (strain ATCC 7906 / DSM 604 / BCRC 14475 / CIP 104303 / KCTC 5404 / NCIMB 10678 / 9a)</name>
    <name type="common">Clostridium acidurici</name>
    <dbReference type="NCBI Taxonomy" id="1128398"/>
    <lineage>
        <taxon>Bacteria</taxon>
        <taxon>Bacillati</taxon>
        <taxon>Bacillota</taxon>
        <taxon>Tissierellia</taxon>
        <taxon>Tissierellales</taxon>
        <taxon>Gottschalkiaceae</taxon>
        <taxon>Gottschalkia</taxon>
    </lineage>
</organism>
<protein>
    <recommendedName>
        <fullName evidence="3">DUF2225 domain-containing protein</fullName>
    </recommendedName>
</protein>
<evidence type="ECO:0008006" key="3">
    <source>
        <dbReference type="Google" id="ProtNLM"/>
    </source>
</evidence>
<dbReference type="EMBL" id="CP003326">
    <property type="protein sequence ID" value="AFS78094.1"/>
    <property type="molecule type" value="Genomic_DNA"/>
</dbReference>
<dbReference type="Pfam" id="PF09986">
    <property type="entry name" value="DUF2225"/>
    <property type="match status" value="1"/>
</dbReference>
<dbReference type="KEGG" id="cad:Curi_c10800"/>
<evidence type="ECO:0000313" key="1">
    <source>
        <dbReference type="EMBL" id="AFS78094.1"/>
    </source>
</evidence>
<dbReference type="SUPFAM" id="SSF81901">
    <property type="entry name" value="HCP-like"/>
    <property type="match status" value="1"/>
</dbReference>